<keyword evidence="1" id="KW-0732">Signal</keyword>
<dbReference type="EMBL" id="JAJVDC020000021">
    <property type="protein sequence ID" value="KAL1633468.1"/>
    <property type="molecule type" value="Genomic_DNA"/>
</dbReference>
<name>A0ABR3T295_9PEZI</name>
<reference evidence="2 3" key="1">
    <citation type="submission" date="2024-02" db="EMBL/GenBank/DDBJ databases">
        <title>De novo assembly and annotation of 12 fungi associated with fruit tree decline syndrome in Ontario, Canada.</title>
        <authorList>
            <person name="Sulman M."/>
            <person name="Ellouze W."/>
            <person name="Ilyukhin E."/>
        </authorList>
    </citation>
    <scope>NUCLEOTIDE SEQUENCE [LARGE SCALE GENOMIC DNA]</scope>
    <source>
        <strain evidence="2 3">M1-105</strain>
    </source>
</reference>
<organism evidence="2 3">
    <name type="scientific">Neofusicoccum ribis</name>
    <dbReference type="NCBI Taxonomy" id="45134"/>
    <lineage>
        <taxon>Eukaryota</taxon>
        <taxon>Fungi</taxon>
        <taxon>Dikarya</taxon>
        <taxon>Ascomycota</taxon>
        <taxon>Pezizomycotina</taxon>
        <taxon>Dothideomycetes</taxon>
        <taxon>Dothideomycetes incertae sedis</taxon>
        <taxon>Botryosphaeriales</taxon>
        <taxon>Botryosphaeriaceae</taxon>
        <taxon>Neofusicoccum</taxon>
    </lineage>
</organism>
<keyword evidence="3" id="KW-1185">Reference proteome</keyword>
<evidence type="ECO:0008006" key="4">
    <source>
        <dbReference type="Google" id="ProtNLM"/>
    </source>
</evidence>
<feature type="chain" id="PRO_5045831358" description="GPI anchored protein" evidence="1">
    <location>
        <begin position="19"/>
        <end position="297"/>
    </location>
</feature>
<feature type="signal peptide" evidence="1">
    <location>
        <begin position="1"/>
        <end position="18"/>
    </location>
</feature>
<protein>
    <recommendedName>
        <fullName evidence="4">GPI anchored protein</fullName>
    </recommendedName>
</protein>
<gene>
    <name evidence="2" type="ORF">SLS56_002853</name>
</gene>
<accession>A0ABR3T295</accession>
<evidence type="ECO:0000256" key="1">
    <source>
        <dbReference type="SAM" id="SignalP"/>
    </source>
</evidence>
<comment type="caution">
    <text evidence="2">The sequence shown here is derived from an EMBL/GenBank/DDBJ whole genome shotgun (WGS) entry which is preliminary data.</text>
</comment>
<dbReference type="Proteomes" id="UP001521116">
    <property type="component" value="Unassembled WGS sequence"/>
</dbReference>
<evidence type="ECO:0000313" key="3">
    <source>
        <dbReference type="Proteomes" id="UP001521116"/>
    </source>
</evidence>
<sequence>MKHALLVAASALAQLVLSSPLENQLLDPRADSCGSNLQTCSPSDASSETLPALGPDLSSLYLSLLDSVKGIHFKRNLPAAHRRSTPSFCCATGTSCLTLSTYSVPFCYDKFTTNFVFPDGSSGTIATGSFTGADSASADLLTGAFTNGSTTGNIYAADPAARPNTATLSIPPQYTASGVGSAIPLTALGTVVVVTTTVSESVLLPTTIPASTVPGTTVAGVTTRADSIVPATTVEAASTVSAHESVMTVTQSSASASASGTAAAASASQTGGAEERGAAALVVGAAAAAAVAAWAVV</sequence>
<proteinExistence type="predicted"/>
<evidence type="ECO:0000313" key="2">
    <source>
        <dbReference type="EMBL" id="KAL1633468.1"/>
    </source>
</evidence>